<protein>
    <submittedName>
        <fullName evidence="7">Uncharacterized protein</fullName>
    </submittedName>
</protein>
<dbReference type="InterPro" id="IPR036179">
    <property type="entry name" value="Ig-like_dom_sf"/>
</dbReference>
<comment type="caution">
    <text evidence="2">Lacks conserved residue(s) required for the propagation of feature annotation.</text>
</comment>
<evidence type="ECO:0000313" key="7">
    <source>
        <dbReference type="EMBL" id="CAI8019942.1"/>
    </source>
</evidence>
<dbReference type="PROSITE" id="PS50923">
    <property type="entry name" value="SUSHI"/>
    <property type="match status" value="1"/>
</dbReference>
<feature type="compositionally biased region" description="Pro residues" evidence="3">
    <location>
        <begin position="482"/>
        <end position="492"/>
    </location>
</feature>
<dbReference type="InterPro" id="IPR007110">
    <property type="entry name" value="Ig-like_dom"/>
</dbReference>
<evidence type="ECO:0000259" key="6">
    <source>
        <dbReference type="PROSITE" id="PS50923"/>
    </source>
</evidence>
<dbReference type="Proteomes" id="UP001174909">
    <property type="component" value="Unassembled WGS sequence"/>
</dbReference>
<evidence type="ECO:0000256" key="1">
    <source>
        <dbReference type="ARBA" id="ARBA00023157"/>
    </source>
</evidence>
<feature type="domain" description="Sushi" evidence="6">
    <location>
        <begin position="63"/>
        <end position="120"/>
    </location>
</feature>
<evidence type="ECO:0000313" key="8">
    <source>
        <dbReference type="Proteomes" id="UP001174909"/>
    </source>
</evidence>
<keyword evidence="4" id="KW-0812">Transmembrane</keyword>
<sequence>MCNSNNSRPLPLVQWFSPDGDFLDYGSPLVISNITRNLAGIYTCVADQFTATMNSSVEIIVHFPCDELKSTDIIIVNMSSTAVGSTATYQCRDGPTDVYTTQCTNTGEWDPHPYTLDCNTDPGVSSGKGGVGLPAILGVAITLLLVVVLCTTTVVVVVFVLRRRTSIKRCYKQSYKSDTESVGEVSEERGKQESSLELQQTTAPCSVIQTVPLETTELNGQYSLVEAKPQETTEPHTPLYSVVQTKELPFQTDPQQSQYPNAVVQKKPKQTKELPVEPHNTTELNDQYPAVQEAAVTKGKDMETRKETLVYAEVGPHISQTRRQMFNPQSDRVQYASLDHTATVRAVPPAAEPLQDPDLEVSLDQILIQLREVTPHWRRLGEAVGVQRLDEISEYVGSESEAMVEVVDGWLANLHPNKPTWREIADVVDSIGHHDLAHSLRQVYTSGSLPIKVSNDLPESLMVRELTPTPPLPPRGADDEQLPPPLPARTFT</sequence>
<proteinExistence type="predicted"/>
<keyword evidence="4" id="KW-0472">Membrane</keyword>
<feature type="transmembrane region" description="Helical" evidence="4">
    <location>
        <begin position="135"/>
        <end position="161"/>
    </location>
</feature>
<evidence type="ECO:0000256" key="3">
    <source>
        <dbReference type="SAM" id="MobiDB-lite"/>
    </source>
</evidence>
<organism evidence="7 8">
    <name type="scientific">Geodia barretti</name>
    <name type="common">Barrett's horny sponge</name>
    <dbReference type="NCBI Taxonomy" id="519541"/>
    <lineage>
        <taxon>Eukaryota</taxon>
        <taxon>Metazoa</taxon>
        <taxon>Porifera</taxon>
        <taxon>Demospongiae</taxon>
        <taxon>Heteroscleromorpha</taxon>
        <taxon>Tetractinellida</taxon>
        <taxon>Astrophorina</taxon>
        <taxon>Geodiidae</taxon>
        <taxon>Geodia</taxon>
    </lineage>
</organism>
<evidence type="ECO:0000259" key="5">
    <source>
        <dbReference type="PROSITE" id="PS50835"/>
    </source>
</evidence>
<gene>
    <name evidence="7" type="ORF">GBAR_LOCUS11943</name>
</gene>
<dbReference type="CDD" id="cd00033">
    <property type="entry name" value="CCP"/>
    <property type="match status" value="1"/>
</dbReference>
<accession>A0AA35RZF2</accession>
<feature type="region of interest" description="Disordered" evidence="3">
    <location>
        <begin position="464"/>
        <end position="492"/>
    </location>
</feature>
<keyword evidence="1 2" id="KW-1015">Disulfide bond</keyword>
<keyword evidence="2" id="KW-0768">Sushi</keyword>
<dbReference type="EMBL" id="CASHTH010001788">
    <property type="protein sequence ID" value="CAI8019942.1"/>
    <property type="molecule type" value="Genomic_DNA"/>
</dbReference>
<dbReference type="InterPro" id="IPR000436">
    <property type="entry name" value="Sushi_SCR_CCP_dom"/>
</dbReference>
<feature type="domain" description="Ig-like" evidence="5">
    <location>
        <begin position="1"/>
        <end position="60"/>
    </location>
</feature>
<dbReference type="Gene3D" id="2.60.40.10">
    <property type="entry name" value="Immunoglobulins"/>
    <property type="match status" value="1"/>
</dbReference>
<name>A0AA35RZF2_GEOBA</name>
<evidence type="ECO:0000256" key="4">
    <source>
        <dbReference type="SAM" id="Phobius"/>
    </source>
</evidence>
<dbReference type="SUPFAM" id="SSF48726">
    <property type="entry name" value="Immunoglobulin"/>
    <property type="match status" value="1"/>
</dbReference>
<feature type="region of interest" description="Disordered" evidence="3">
    <location>
        <begin position="179"/>
        <end position="199"/>
    </location>
</feature>
<keyword evidence="8" id="KW-1185">Reference proteome</keyword>
<keyword evidence="4" id="KW-1133">Transmembrane helix</keyword>
<dbReference type="AlphaFoldDB" id="A0AA35RZF2"/>
<dbReference type="PROSITE" id="PS50835">
    <property type="entry name" value="IG_LIKE"/>
    <property type="match status" value="1"/>
</dbReference>
<comment type="caution">
    <text evidence="7">The sequence shown here is derived from an EMBL/GenBank/DDBJ whole genome shotgun (WGS) entry which is preliminary data.</text>
</comment>
<feature type="disulfide bond" evidence="2">
    <location>
        <begin position="91"/>
        <end position="118"/>
    </location>
</feature>
<reference evidence="7" key="1">
    <citation type="submission" date="2023-03" db="EMBL/GenBank/DDBJ databases">
        <authorList>
            <person name="Steffen K."/>
            <person name="Cardenas P."/>
        </authorList>
    </citation>
    <scope>NUCLEOTIDE SEQUENCE</scope>
</reference>
<evidence type="ECO:0000256" key="2">
    <source>
        <dbReference type="PROSITE-ProRule" id="PRU00302"/>
    </source>
</evidence>
<dbReference type="InterPro" id="IPR013783">
    <property type="entry name" value="Ig-like_fold"/>
</dbReference>